<dbReference type="PANTHER" id="PTHR34154">
    <property type="entry name" value="ALKALI-SENSITIVE LINKAGE PROTEIN 1"/>
    <property type="match status" value="1"/>
</dbReference>
<dbReference type="InterPro" id="IPR053183">
    <property type="entry name" value="ASL1"/>
</dbReference>
<dbReference type="SUPFAM" id="SSF51445">
    <property type="entry name" value="(Trans)glycosidases"/>
    <property type="match status" value="1"/>
</dbReference>
<dbReference type="Gene3D" id="3.20.20.80">
    <property type="entry name" value="Glycosidases"/>
    <property type="match status" value="1"/>
</dbReference>
<proteinExistence type="predicted"/>
<reference evidence="4 5" key="1">
    <citation type="submission" date="2018-11" db="EMBL/GenBank/DDBJ databases">
        <title>Genome sequence of Saitozyma podzolica DSM 27192.</title>
        <authorList>
            <person name="Aliyu H."/>
            <person name="Gorte O."/>
            <person name="Ochsenreither K."/>
        </authorList>
    </citation>
    <scope>NUCLEOTIDE SEQUENCE [LARGE SCALE GENOMIC DNA]</scope>
    <source>
        <strain evidence="4 5">DSM 27192</strain>
    </source>
</reference>
<comment type="caution">
    <text evidence="4">The sequence shown here is derived from an EMBL/GenBank/DDBJ whole genome shotgun (WGS) entry which is preliminary data.</text>
</comment>
<evidence type="ECO:0000256" key="1">
    <source>
        <dbReference type="SAM" id="Phobius"/>
    </source>
</evidence>
<feature type="domain" description="Asl1-like glycosyl hydrolase catalytic" evidence="3">
    <location>
        <begin position="39"/>
        <end position="288"/>
    </location>
</feature>
<dbReference type="PANTHER" id="PTHR34154:SF3">
    <property type="entry name" value="ALKALI-SENSITIVE LINKAGE PROTEIN 1"/>
    <property type="match status" value="1"/>
</dbReference>
<accession>A0A427YCC8</accession>
<organism evidence="4 5">
    <name type="scientific">Saitozyma podzolica</name>
    <dbReference type="NCBI Taxonomy" id="1890683"/>
    <lineage>
        <taxon>Eukaryota</taxon>
        <taxon>Fungi</taxon>
        <taxon>Dikarya</taxon>
        <taxon>Basidiomycota</taxon>
        <taxon>Agaricomycotina</taxon>
        <taxon>Tremellomycetes</taxon>
        <taxon>Tremellales</taxon>
        <taxon>Trimorphomycetaceae</taxon>
        <taxon>Saitozyma</taxon>
    </lineage>
</organism>
<gene>
    <name evidence="4" type="ORF">EHS25_002949</name>
</gene>
<dbReference type="GO" id="GO:0071966">
    <property type="term" value="P:fungal-type cell wall polysaccharide metabolic process"/>
    <property type="evidence" value="ECO:0007669"/>
    <property type="project" value="TreeGrafter"/>
</dbReference>
<evidence type="ECO:0000313" key="5">
    <source>
        <dbReference type="Proteomes" id="UP000279259"/>
    </source>
</evidence>
<dbReference type="STRING" id="1890683.A0A427YCC8"/>
<dbReference type="OrthoDB" id="5959761at2759"/>
<feature type="signal peptide" evidence="2">
    <location>
        <begin position="1"/>
        <end position="32"/>
    </location>
</feature>
<evidence type="ECO:0000259" key="3">
    <source>
        <dbReference type="Pfam" id="PF11790"/>
    </source>
</evidence>
<keyword evidence="2" id="KW-0732">Signal</keyword>
<dbReference type="Pfam" id="PF11790">
    <property type="entry name" value="Glyco_hydro_cc"/>
    <property type="match status" value="1"/>
</dbReference>
<feature type="transmembrane region" description="Helical" evidence="1">
    <location>
        <begin position="328"/>
        <end position="347"/>
    </location>
</feature>
<dbReference type="GO" id="GO:0009277">
    <property type="term" value="C:fungal-type cell wall"/>
    <property type="evidence" value="ECO:0007669"/>
    <property type="project" value="TreeGrafter"/>
</dbReference>
<name>A0A427YCC8_9TREE</name>
<evidence type="ECO:0000256" key="2">
    <source>
        <dbReference type="SAM" id="SignalP"/>
    </source>
</evidence>
<dbReference type="InterPro" id="IPR017853">
    <property type="entry name" value="GH"/>
</dbReference>
<feature type="chain" id="PRO_5019410221" description="Asl1-like glycosyl hydrolase catalytic domain-containing protein" evidence="2">
    <location>
        <begin position="33"/>
        <end position="348"/>
    </location>
</feature>
<evidence type="ECO:0000313" key="4">
    <source>
        <dbReference type="EMBL" id="RSH88722.1"/>
    </source>
</evidence>
<dbReference type="AlphaFoldDB" id="A0A427YCC8"/>
<dbReference type="InterPro" id="IPR024655">
    <property type="entry name" value="Asl1_glyco_hydro_catalytic"/>
</dbReference>
<keyword evidence="1" id="KW-0472">Membrane</keyword>
<sequence length="348" mass="37592">MTCPIGSGRASRRGMTSLVVASCLVLASQVGGYHWTKPGLAWPNSYYVPMAGFDGNNTLISSYYNWSPSPVITPKGYSSLYAVPFPFIPMLWGCNATYTDAFQSAVDSNFSNAALTPDRVVLGFNEPDITGQSDCSPSDAASAWKTYLEPLRSKGYRVGSPAVSSGMSGKEWLEDWFEACGGGCNPDFIALHWYDIDAGDFIDHVKDYYQTWNKSIWVTEFAVQNFTGTGATQATLSQINQFMDVVVAWMDTVEYVERYFWFGAMYDMQGVNPLNCLLDSAGEAKRTGALNSLGVKYAGSNGSVTLASGGRGNQASSAAAGCRDFVRLVWPAGMSFALGILGILGLVI</sequence>
<keyword evidence="5" id="KW-1185">Reference proteome</keyword>
<dbReference type="Proteomes" id="UP000279259">
    <property type="component" value="Unassembled WGS sequence"/>
</dbReference>
<protein>
    <recommendedName>
        <fullName evidence="3">Asl1-like glycosyl hydrolase catalytic domain-containing protein</fullName>
    </recommendedName>
</protein>
<keyword evidence="1" id="KW-0812">Transmembrane</keyword>
<dbReference type="EMBL" id="RSCD01000016">
    <property type="protein sequence ID" value="RSH88722.1"/>
    <property type="molecule type" value="Genomic_DNA"/>
</dbReference>
<keyword evidence="1" id="KW-1133">Transmembrane helix</keyword>